<keyword evidence="1" id="KW-0732">Signal</keyword>
<organism evidence="2 3">
    <name type="scientific">Nonomuraea polychroma</name>
    <dbReference type="NCBI Taxonomy" id="46176"/>
    <lineage>
        <taxon>Bacteria</taxon>
        <taxon>Bacillati</taxon>
        <taxon>Actinomycetota</taxon>
        <taxon>Actinomycetes</taxon>
        <taxon>Streptosporangiales</taxon>
        <taxon>Streptosporangiaceae</taxon>
        <taxon>Nonomuraea</taxon>
    </lineage>
</organism>
<dbReference type="Proteomes" id="UP000284824">
    <property type="component" value="Unassembled WGS sequence"/>
</dbReference>
<dbReference type="AlphaFoldDB" id="A0A438LZB2"/>
<evidence type="ECO:0000256" key="1">
    <source>
        <dbReference type="SAM" id="SignalP"/>
    </source>
</evidence>
<evidence type="ECO:0000313" key="3">
    <source>
        <dbReference type="Proteomes" id="UP000284824"/>
    </source>
</evidence>
<reference evidence="2 3" key="1">
    <citation type="submission" date="2019-01" db="EMBL/GenBank/DDBJ databases">
        <title>Sequencing the genomes of 1000 actinobacteria strains.</title>
        <authorList>
            <person name="Klenk H.-P."/>
        </authorList>
    </citation>
    <scope>NUCLEOTIDE SEQUENCE [LARGE SCALE GENOMIC DNA]</scope>
    <source>
        <strain evidence="2 3">DSM 43925</strain>
    </source>
</reference>
<proteinExistence type="predicted"/>
<evidence type="ECO:0000313" key="2">
    <source>
        <dbReference type="EMBL" id="RVX38886.1"/>
    </source>
</evidence>
<feature type="signal peptide" evidence="1">
    <location>
        <begin position="1"/>
        <end position="25"/>
    </location>
</feature>
<feature type="chain" id="PRO_5019067934" description="Peptidase inhibitor family I36" evidence="1">
    <location>
        <begin position="26"/>
        <end position="139"/>
    </location>
</feature>
<dbReference type="OrthoDB" id="3531893at2"/>
<accession>A0A438LZB2</accession>
<name>A0A438LZB2_9ACTN</name>
<evidence type="ECO:0008006" key="4">
    <source>
        <dbReference type="Google" id="ProtNLM"/>
    </source>
</evidence>
<comment type="caution">
    <text evidence="2">The sequence shown here is derived from an EMBL/GenBank/DDBJ whole genome shotgun (WGS) entry which is preliminary data.</text>
</comment>
<dbReference type="EMBL" id="SAUN01000001">
    <property type="protein sequence ID" value="RVX38886.1"/>
    <property type="molecule type" value="Genomic_DNA"/>
</dbReference>
<keyword evidence="3" id="KW-1185">Reference proteome</keyword>
<protein>
    <recommendedName>
        <fullName evidence="4">Peptidase inhibitor family I36</fullName>
    </recommendedName>
</protein>
<dbReference type="RefSeq" id="WP_127931461.1">
    <property type="nucleotide sequence ID" value="NZ_SAUN01000001.1"/>
</dbReference>
<gene>
    <name evidence="2" type="ORF">EDD27_1214</name>
</gene>
<sequence>MKSIKRVCALTLAAAAILAPAPALADSPHRHGHGHDHGYGYGQASAVVSADGSIIRSRNIVDVWRAYRGTYCVVVEPEVDLDGAEELYARAVGRYWSPRSLSVQRGSRACGGDWHNTIAVRSHASYGYATDTAFYLRVS</sequence>